<dbReference type="SUPFAM" id="SSF56784">
    <property type="entry name" value="HAD-like"/>
    <property type="match status" value="1"/>
</dbReference>
<dbReference type="Gene3D" id="3.40.50.1000">
    <property type="entry name" value="HAD superfamily/HAD-like"/>
    <property type="match status" value="1"/>
</dbReference>
<keyword evidence="2" id="KW-1185">Reference proteome</keyword>
<dbReference type="InterPro" id="IPR036412">
    <property type="entry name" value="HAD-like_sf"/>
</dbReference>
<proteinExistence type="predicted"/>
<organism evidence="1 2">
    <name type="scientific">Bifidobacterium minimum</name>
    <dbReference type="NCBI Taxonomy" id="1693"/>
    <lineage>
        <taxon>Bacteria</taxon>
        <taxon>Bacillati</taxon>
        <taxon>Actinomycetota</taxon>
        <taxon>Actinomycetes</taxon>
        <taxon>Bifidobacteriales</taxon>
        <taxon>Bifidobacteriaceae</taxon>
        <taxon>Bifidobacterium</taxon>
    </lineage>
</organism>
<comment type="caution">
    <text evidence="1">The sequence shown here is derived from an EMBL/GenBank/DDBJ whole genome shotgun (WGS) entry which is preliminary data.</text>
</comment>
<protein>
    <submittedName>
        <fullName evidence="1">Trehalose 6-phosphate synthase/phosphatase</fullName>
    </submittedName>
</protein>
<dbReference type="AlphaFoldDB" id="A0A087BT85"/>
<dbReference type="STRING" id="1693.BMIN_1134"/>
<evidence type="ECO:0000313" key="2">
    <source>
        <dbReference type="Proteomes" id="UP000029014"/>
    </source>
</evidence>
<gene>
    <name evidence="1" type="ORF">BMIN_1134</name>
</gene>
<accession>A0A087BT85</accession>
<dbReference type="GO" id="GO:0005992">
    <property type="term" value="P:trehalose biosynthetic process"/>
    <property type="evidence" value="ECO:0007669"/>
    <property type="project" value="InterPro"/>
</dbReference>
<dbReference type="Pfam" id="PF02358">
    <property type="entry name" value="Trehalose_PPase"/>
    <property type="match status" value="1"/>
</dbReference>
<sequence>MTMENSKVVEVCPVSVSKGNAVSSLVDMSAYGVIMMVGDDTTDETMFAVAPDDAWTIKIGMGQTAARYRLTEPAALHRLLECLIAESQASRLMDADAGVL</sequence>
<dbReference type="InterPro" id="IPR023214">
    <property type="entry name" value="HAD_sf"/>
</dbReference>
<evidence type="ECO:0000313" key="1">
    <source>
        <dbReference type="EMBL" id="KFI74235.1"/>
    </source>
</evidence>
<dbReference type="Proteomes" id="UP000029014">
    <property type="component" value="Unassembled WGS sequence"/>
</dbReference>
<name>A0A087BT85_9BIFI</name>
<dbReference type="InterPro" id="IPR003337">
    <property type="entry name" value="Trehalose_PPase"/>
</dbReference>
<reference evidence="1 2" key="1">
    <citation type="submission" date="2014-03" db="EMBL/GenBank/DDBJ databases">
        <title>Genomics of Bifidobacteria.</title>
        <authorList>
            <person name="Ventura M."/>
            <person name="Milani C."/>
            <person name="Lugli G.A."/>
        </authorList>
    </citation>
    <scope>NUCLEOTIDE SEQUENCE [LARGE SCALE GENOMIC DNA]</scope>
    <source>
        <strain evidence="1 2">LMG 11592</strain>
    </source>
</reference>
<dbReference type="eggNOG" id="COG1877">
    <property type="taxonomic scope" value="Bacteria"/>
</dbReference>
<dbReference type="EMBL" id="JGZD01000001">
    <property type="protein sequence ID" value="KFI74235.1"/>
    <property type="molecule type" value="Genomic_DNA"/>
</dbReference>